<protein>
    <submittedName>
        <fullName evidence="1">Uncharacterized protein</fullName>
    </submittedName>
</protein>
<keyword evidence="2" id="KW-1185">Reference proteome</keyword>
<evidence type="ECO:0000313" key="2">
    <source>
        <dbReference type="Proteomes" id="UP000001025"/>
    </source>
</evidence>
<proteinExistence type="predicted"/>
<sequence length="84" mass="9601">MALFVYNDFAGISLGTNDRFAGELFSVIARCEHIGGPNTDVDRRAVFWPKIFRFAAGRFQSTFRSCRVGARYSRRFVRLTPFSV</sequence>
<gene>
    <name evidence="1" type="ordered locus">RB9800</name>
</gene>
<evidence type="ECO:0000313" key="1">
    <source>
        <dbReference type="EMBL" id="CAD76465.1"/>
    </source>
</evidence>
<dbReference type="HOGENOM" id="CLU_2525302_0_0_0"/>
<dbReference type="InParanoid" id="Q7UL14"/>
<dbReference type="KEGG" id="rba:RB9800"/>
<dbReference type="Proteomes" id="UP000001025">
    <property type="component" value="Chromosome"/>
</dbReference>
<dbReference type="EnsemblBacteria" id="CAD76465">
    <property type="protein sequence ID" value="CAD76465"/>
    <property type="gene ID" value="RB9800"/>
</dbReference>
<organism evidence="1 2">
    <name type="scientific">Rhodopirellula baltica (strain DSM 10527 / NCIMB 13988 / SH1)</name>
    <dbReference type="NCBI Taxonomy" id="243090"/>
    <lineage>
        <taxon>Bacteria</taxon>
        <taxon>Pseudomonadati</taxon>
        <taxon>Planctomycetota</taxon>
        <taxon>Planctomycetia</taxon>
        <taxon>Pirellulales</taxon>
        <taxon>Pirellulaceae</taxon>
        <taxon>Rhodopirellula</taxon>
    </lineage>
</organism>
<accession>Q7UL14</accession>
<name>Q7UL14_RHOBA</name>
<dbReference type="AlphaFoldDB" id="Q7UL14"/>
<dbReference type="EMBL" id="BX294150">
    <property type="protein sequence ID" value="CAD76465.1"/>
    <property type="molecule type" value="Genomic_DNA"/>
</dbReference>
<dbReference type="OrthoDB" id="10004233at2"/>
<dbReference type="STRING" id="243090.RB9800"/>
<reference evidence="1 2" key="1">
    <citation type="journal article" date="2003" name="Proc. Natl. Acad. Sci. U.S.A.">
        <title>Complete genome sequence of the marine planctomycete Pirellula sp. strain 1.</title>
        <authorList>
            <person name="Gloeckner F.O."/>
            <person name="Kube M."/>
            <person name="Bauer M."/>
            <person name="Teeling H."/>
            <person name="Lombardot T."/>
            <person name="Ludwig W."/>
            <person name="Gade D."/>
            <person name="Beck A."/>
            <person name="Borzym K."/>
            <person name="Heitmann K."/>
            <person name="Rabus R."/>
            <person name="Schlesner H."/>
            <person name="Amann R."/>
            <person name="Reinhardt R."/>
        </authorList>
    </citation>
    <scope>NUCLEOTIDE SEQUENCE [LARGE SCALE GENOMIC DNA]</scope>
    <source>
        <strain evidence="2">DSM 10527 / NCIMB 13988 / SH1</strain>
    </source>
</reference>